<dbReference type="InterPro" id="IPR050440">
    <property type="entry name" value="Laminin/Netrin_ECM"/>
</dbReference>
<keyword evidence="7" id="KW-0325">Glycoprotein</keyword>
<dbReference type="GO" id="GO:0008045">
    <property type="term" value="P:motor neuron axon guidance"/>
    <property type="evidence" value="ECO:0007669"/>
    <property type="project" value="TreeGrafter"/>
</dbReference>
<evidence type="ECO:0000259" key="12">
    <source>
        <dbReference type="PROSITE" id="PS51117"/>
    </source>
</evidence>
<dbReference type="STRING" id="6573.A0A210QI53"/>
<dbReference type="InterPro" id="IPR008993">
    <property type="entry name" value="TIMP-like_OB-fold"/>
</dbReference>
<feature type="domain" description="Laminin N-terminal" evidence="12">
    <location>
        <begin position="52"/>
        <end position="289"/>
    </location>
</feature>
<organism evidence="13 14">
    <name type="scientific">Mizuhopecten yessoensis</name>
    <name type="common">Japanese scallop</name>
    <name type="synonym">Patinopecten yessoensis</name>
    <dbReference type="NCBI Taxonomy" id="6573"/>
    <lineage>
        <taxon>Eukaryota</taxon>
        <taxon>Metazoa</taxon>
        <taxon>Spiralia</taxon>
        <taxon>Lophotrochozoa</taxon>
        <taxon>Mollusca</taxon>
        <taxon>Bivalvia</taxon>
        <taxon>Autobranchia</taxon>
        <taxon>Pteriomorphia</taxon>
        <taxon>Pectinida</taxon>
        <taxon>Pectinoidea</taxon>
        <taxon>Pectinidae</taxon>
        <taxon>Mizuhopecten</taxon>
    </lineage>
</organism>
<dbReference type="Gene3D" id="2.40.50.120">
    <property type="match status" value="1"/>
</dbReference>
<accession>A0A210QI53</accession>
<comment type="caution">
    <text evidence="13">The sequence shown here is derived from an EMBL/GenBank/DDBJ whole genome shotgun (WGS) entry which is preliminary data.</text>
</comment>
<dbReference type="SUPFAM" id="SSF50242">
    <property type="entry name" value="TIMP-like"/>
    <property type="match status" value="1"/>
</dbReference>
<keyword evidence="3" id="KW-0964">Secreted</keyword>
<dbReference type="InterPro" id="IPR001134">
    <property type="entry name" value="Netrin_domain"/>
</dbReference>
<feature type="disulfide bond" evidence="9">
    <location>
        <begin position="442"/>
        <end position="456"/>
    </location>
</feature>
<feature type="disulfide bond" evidence="9">
    <location>
        <begin position="430"/>
        <end position="439"/>
    </location>
</feature>
<reference evidence="13 14" key="1">
    <citation type="journal article" date="2017" name="Nat. Ecol. Evol.">
        <title>Scallop genome provides insights into evolution of bilaterian karyotype and development.</title>
        <authorList>
            <person name="Wang S."/>
            <person name="Zhang J."/>
            <person name="Jiao W."/>
            <person name="Li J."/>
            <person name="Xun X."/>
            <person name="Sun Y."/>
            <person name="Guo X."/>
            <person name="Huan P."/>
            <person name="Dong B."/>
            <person name="Zhang L."/>
            <person name="Hu X."/>
            <person name="Sun X."/>
            <person name="Wang J."/>
            <person name="Zhao C."/>
            <person name="Wang Y."/>
            <person name="Wang D."/>
            <person name="Huang X."/>
            <person name="Wang R."/>
            <person name="Lv J."/>
            <person name="Li Y."/>
            <person name="Zhang Z."/>
            <person name="Liu B."/>
            <person name="Lu W."/>
            <person name="Hui Y."/>
            <person name="Liang J."/>
            <person name="Zhou Z."/>
            <person name="Hou R."/>
            <person name="Li X."/>
            <person name="Liu Y."/>
            <person name="Li H."/>
            <person name="Ning X."/>
            <person name="Lin Y."/>
            <person name="Zhao L."/>
            <person name="Xing Q."/>
            <person name="Dou J."/>
            <person name="Li Y."/>
            <person name="Mao J."/>
            <person name="Guo H."/>
            <person name="Dou H."/>
            <person name="Li T."/>
            <person name="Mu C."/>
            <person name="Jiang W."/>
            <person name="Fu Q."/>
            <person name="Fu X."/>
            <person name="Miao Y."/>
            <person name="Liu J."/>
            <person name="Yu Q."/>
            <person name="Li R."/>
            <person name="Liao H."/>
            <person name="Li X."/>
            <person name="Kong Y."/>
            <person name="Jiang Z."/>
            <person name="Chourrout D."/>
            <person name="Li R."/>
            <person name="Bao Z."/>
        </authorList>
    </citation>
    <scope>NUCLEOTIDE SEQUENCE [LARGE SCALE GENOMIC DNA]</scope>
    <source>
        <strain evidence="13 14">PY_sf001</strain>
    </source>
</reference>
<dbReference type="GO" id="GO:0005576">
    <property type="term" value="C:extracellular region"/>
    <property type="evidence" value="ECO:0007669"/>
    <property type="project" value="UniProtKB-SubCell"/>
</dbReference>
<dbReference type="InterPro" id="IPR018933">
    <property type="entry name" value="Netrin_module_non-TIMP"/>
</dbReference>
<dbReference type="PROSITE" id="PS01248">
    <property type="entry name" value="EGF_LAM_1"/>
    <property type="match status" value="1"/>
</dbReference>
<dbReference type="AlphaFoldDB" id="A0A210QI53"/>
<evidence type="ECO:0000256" key="6">
    <source>
        <dbReference type="ARBA" id="ARBA00023157"/>
    </source>
</evidence>
<protein>
    <recommendedName>
        <fullName evidence="2">Netrin-1</fullName>
    </recommendedName>
</protein>
<evidence type="ECO:0000256" key="9">
    <source>
        <dbReference type="PROSITE-ProRule" id="PRU00460"/>
    </source>
</evidence>
<feature type="disulfide bond" evidence="9">
    <location>
        <begin position="411"/>
        <end position="428"/>
    </location>
</feature>
<evidence type="ECO:0000256" key="4">
    <source>
        <dbReference type="ARBA" id="ARBA00022729"/>
    </source>
</evidence>
<dbReference type="Gene3D" id="2.60.120.260">
    <property type="entry name" value="Galactose-binding domain-like"/>
    <property type="match status" value="1"/>
</dbReference>
<dbReference type="Proteomes" id="UP000242188">
    <property type="component" value="Unassembled WGS sequence"/>
</dbReference>
<evidence type="ECO:0000256" key="8">
    <source>
        <dbReference type="ARBA" id="ARBA00023292"/>
    </source>
</evidence>
<dbReference type="SMART" id="SM00180">
    <property type="entry name" value="EGF_Lam"/>
    <property type="match status" value="3"/>
</dbReference>
<keyword evidence="14" id="KW-1185">Reference proteome</keyword>
<dbReference type="Gene3D" id="2.10.25.10">
    <property type="entry name" value="Laminin"/>
    <property type="match status" value="2"/>
</dbReference>
<dbReference type="Pfam" id="PF00053">
    <property type="entry name" value="EGF_laminin"/>
    <property type="match status" value="3"/>
</dbReference>
<keyword evidence="4" id="KW-0732">Signal</keyword>
<evidence type="ECO:0000256" key="5">
    <source>
        <dbReference type="ARBA" id="ARBA00022737"/>
    </source>
</evidence>
<dbReference type="SMART" id="SM00136">
    <property type="entry name" value="LamNT"/>
    <property type="match status" value="1"/>
</dbReference>
<feature type="domain" description="Laminin EGF-like" evidence="10">
    <location>
        <begin position="409"/>
        <end position="458"/>
    </location>
</feature>
<evidence type="ECO:0000313" key="14">
    <source>
        <dbReference type="Proteomes" id="UP000242188"/>
    </source>
</evidence>
<name>A0A210QI53_MIZYE</name>
<dbReference type="OrthoDB" id="5984158at2759"/>
<dbReference type="PROSITE" id="PS50189">
    <property type="entry name" value="NTR"/>
    <property type="match status" value="1"/>
</dbReference>
<dbReference type="PANTHER" id="PTHR10574:SF365">
    <property type="entry name" value="NETRIN-A-RELATED"/>
    <property type="match status" value="1"/>
</dbReference>
<dbReference type="GO" id="GO:0016358">
    <property type="term" value="P:dendrite development"/>
    <property type="evidence" value="ECO:0007669"/>
    <property type="project" value="TreeGrafter"/>
</dbReference>
<dbReference type="Pfam" id="PF01759">
    <property type="entry name" value="NTR"/>
    <property type="match status" value="1"/>
</dbReference>
<dbReference type="SUPFAM" id="SSF49785">
    <property type="entry name" value="Galactose-binding domain-like"/>
    <property type="match status" value="1"/>
</dbReference>
<dbReference type="EMBL" id="NEDP02003531">
    <property type="protein sequence ID" value="OWF48468.1"/>
    <property type="molecule type" value="Genomic_DNA"/>
</dbReference>
<evidence type="ECO:0000256" key="3">
    <source>
        <dbReference type="ARBA" id="ARBA00022525"/>
    </source>
</evidence>
<feature type="disulfide bond" evidence="9">
    <location>
        <begin position="409"/>
        <end position="421"/>
    </location>
</feature>
<keyword evidence="8 9" id="KW-0424">Laminin EGF-like domain</keyword>
<dbReference type="Pfam" id="PF00055">
    <property type="entry name" value="Laminin_N"/>
    <property type="match status" value="1"/>
</dbReference>
<dbReference type="InterPro" id="IPR002049">
    <property type="entry name" value="LE_dom"/>
</dbReference>
<keyword evidence="6 9" id="KW-1015">Disulfide bond</keyword>
<dbReference type="CDD" id="cd03579">
    <property type="entry name" value="NTR_netrin-1_like"/>
    <property type="match status" value="1"/>
</dbReference>
<dbReference type="GO" id="GO:0009887">
    <property type="term" value="P:animal organ morphogenesis"/>
    <property type="evidence" value="ECO:0007669"/>
    <property type="project" value="TreeGrafter"/>
</dbReference>
<keyword evidence="5" id="KW-0677">Repeat</keyword>
<dbReference type="PANTHER" id="PTHR10574">
    <property type="entry name" value="NETRIN/LAMININ-RELATED"/>
    <property type="match status" value="1"/>
</dbReference>
<dbReference type="PROSITE" id="PS50027">
    <property type="entry name" value="EGF_LAM_2"/>
    <property type="match status" value="1"/>
</dbReference>
<dbReference type="CDD" id="cd00055">
    <property type="entry name" value="EGF_Lam"/>
    <property type="match status" value="3"/>
</dbReference>
<dbReference type="GO" id="GO:0009888">
    <property type="term" value="P:tissue development"/>
    <property type="evidence" value="ECO:0007669"/>
    <property type="project" value="TreeGrafter"/>
</dbReference>
<dbReference type="FunFam" id="2.10.25.10:FF:000048">
    <property type="entry name" value="Netrin 3"/>
    <property type="match status" value="1"/>
</dbReference>
<evidence type="ECO:0000256" key="2">
    <source>
        <dbReference type="ARBA" id="ARBA00015919"/>
    </source>
</evidence>
<evidence type="ECO:0000256" key="7">
    <source>
        <dbReference type="ARBA" id="ARBA00023180"/>
    </source>
</evidence>
<evidence type="ECO:0000259" key="10">
    <source>
        <dbReference type="PROSITE" id="PS50027"/>
    </source>
</evidence>
<evidence type="ECO:0000313" key="13">
    <source>
        <dbReference type="EMBL" id="OWF48468.1"/>
    </source>
</evidence>
<dbReference type="InterPro" id="IPR008211">
    <property type="entry name" value="Laminin_N"/>
</dbReference>
<evidence type="ECO:0000256" key="1">
    <source>
        <dbReference type="ARBA" id="ARBA00004613"/>
    </source>
</evidence>
<dbReference type="FunFam" id="2.60.120.260:FF:000098">
    <property type="entry name" value="Netrin-A, isoform B"/>
    <property type="match status" value="1"/>
</dbReference>
<dbReference type="PROSITE" id="PS51117">
    <property type="entry name" value="LAMININ_NTER"/>
    <property type="match status" value="1"/>
</dbReference>
<dbReference type="InterPro" id="IPR008979">
    <property type="entry name" value="Galactose-bd-like_sf"/>
</dbReference>
<sequence length="622" mass="70819">MKTEKTKLSLKMYRLTLLLSFLSSHFIMASPSYLNMFQQPANTDPCYDDRGEPTRCVPDFVNAAFAKEVYASSTCGAPASQYCKSTLGKDNGIIRNCFICDANHPKRQHPASYLTDLNNPNNVTCWMSDTYVQYPQNVTLKLSLNKKYEMTYISLQFCSARPASMAIHKSMDYGSTWVPFQYYSNACKKMYSKSPRAVITKANEQDALCTEAYSNIEPLSGARVAFSTLEGRPSAYDFDNSPILQDWVTATDIMVVFSKLNTFGDESSNDEAARKSYYYALSDFAVGGRCKCNGHASKCIENREGRLECDCKHNTAGYDCEKCKAFHSDRPWARANNKDANECVACNCNLHARQCRFNKELYILSGQKSGGVCIKCRHNTAGRNCHYCKEGFYRDSSKLITHRKACKGCDCHPVGALGRTCNQSTGQCPCKDGVTGLTCNRCAKGYQQSNSPIAPCIRTANSTSNDYNKNKIPVAPTSRPRPAVCGKCKSKNKRVNVRKYCRRDFAVHANILSRETVGDMIRFTVHVISIYKPDPKQNRRGETYLWIPKKDVKCKCPKLRLNRQYLLIGKHRRRNNRTGYDVDRKTIVIRWKDRWQRRLRRFVKHQRKGKCRSNSSLRKKRN</sequence>
<dbReference type="SUPFAM" id="SSF57196">
    <property type="entry name" value="EGF/Laminin"/>
    <property type="match status" value="3"/>
</dbReference>
<dbReference type="GO" id="GO:0005604">
    <property type="term" value="C:basement membrane"/>
    <property type="evidence" value="ECO:0007669"/>
    <property type="project" value="TreeGrafter"/>
</dbReference>
<dbReference type="FunFam" id="2.10.25.10:FF:000081">
    <property type="entry name" value="Netrin 1"/>
    <property type="match status" value="1"/>
</dbReference>
<proteinExistence type="predicted"/>
<dbReference type="SMART" id="SM00643">
    <property type="entry name" value="C345C"/>
    <property type="match status" value="1"/>
</dbReference>
<feature type="domain" description="NTR" evidence="11">
    <location>
        <begin position="485"/>
        <end position="611"/>
    </location>
</feature>
<comment type="subcellular location">
    <subcellularLocation>
        <location evidence="1">Secreted</location>
    </subcellularLocation>
</comment>
<gene>
    <name evidence="13" type="ORF">KP79_PYT05878</name>
</gene>
<evidence type="ECO:0000259" key="11">
    <source>
        <dbReference type="PROSITE" id="PS50189"/>
    </source>
</evidence>